<dbReference type="Proteomes" id="UP000715441">
    <property type="component" value="Unassembled WGS sequence"/>
</dbReference>
<comment type="caution">
    <text evidence="1">The sequence shown here is derived from an EMBL/GenBank/DDBJ whole genome shotgun (WGS) entry which is preliminary data.</text>
</comment>
<reference evidence="1 2" key="1">
    <citation type="submission" date="2020-04" db="EMBL/GenBank/DDBJ databases">
        <title>Novel species.</title>
        <authorList>
            <person name="Teo W.F.A."/>
            <person name="Lipun K."/>
            <person name="Srisuk N."/>
            <person name="Duangmal K."/>
        </authorList>
    </citation>
    <scope>NUCLEOTIDE SEQUENCE [LARGE SCALE GENOMIC DNA]</scope>
    <source>
        <strain evidence="1 2">K13G38</strain>
    </source>
</reference>
<dbReference type="EMBL" id="JAAXLS010000003">
    <property type="protein sequence ID" value="NKQ52646.1"/>
    <property type="molecule type" value="Genomic_DNA"/>
</dbReference>
<organism evidence="1 2">
    <name type="scientific">Amycolatopsis acididurans</name>
    <dbReference type="NCBI Taxonomy" id="2724524"/>
    <lineage>
        <taxon>Bacteria</taxon>
        <taxon>Bacillati</taxon>
        <taxon>Actinomycetota</taxon>
        <taxon>Actinomycetes</taxon>
        <taxon>Pseudonocardiales</taxon>
        <taxon>Pseudonocardiaceae</taxon>
        <taxon>Amycolatopsis</taxon>
    </lineage>
</organism>
<evidence type="ECO:0000313" key="1">
    <source>
        <dbReference type="EMBL" id="NKQ52646.1"/>
    </source>
</evidence>
<evidence type="ECO:0000313" key="2">
    <source>
        <dbReference type="Proteomes" id="UP000715441"/>
    </source>
</evidence>
<protein>
    <submittedName>
        <fullName evidence="1">Uncharacterized protein</fullName>
    </submittedName>
</protein>
<sequence length="188" mass="20200">MLAGVAEDLVRGGWHVVLPSRRYHPIAVPEQKQGLAALRALRPRGHLPTTGNGQARPGRAIWVEAGWDRPRELAAKAEAALEGPADLLVAWVHEQYRRAVMGAVERLLMPRAPVVEVRGVGGPPVEPEPLLAAHPTQLVMVGSVSDLGGNRPLAHAEITEGVLEAVHRAIEGRAPSLHQVGQSRPLVR</sequence>
<proteinExistence type="predicted"/>
<gene>
    <name evidence="1" type="ORF">HFP15_07100</name>
</gene>
<name>A0ABX1IZS4_9PSEU</name>
<accession>A0ABX1IZS4</accession>
<keyword evidence="2" id="KW-1185">Reference proteome</keyword>